<dbReference type="AlphaFoldDB" id="A0A556SQB1"/>
<keyword evidence="2" id="KW-0175">Coiled coil</keyword>
<dbReference type="InterPro" id="IPR018769">
    <property type="entry name" value="VgrG2_DUF2345"/>
</dbReference>
<dbReference type="Gene3D" id="4.10.220.110">
    <property type="match status" value="1"/>
</dbReference>
<gene>
    <name evidence="6" type="primary">vgrG</name>
    <name evidence="6" type="ORF">FPQ15_06515</name>
</gene>
<dbReference type="SUPFAM" id="SSF69279">
    <property type="entry name" value="Phage tail proteins"/>
    <property type="match status" value="2"/>
</dbReference>
<proteinExistence type="inferred from homology"/>
<dbReference type="Proteomes" id="UP000319483">
    <property type="component" value="Unassembled WGS sequence"/>
</dbReference>
<accession>A0A556SQB1</accession>
<dbReference type="NCBIfam" id="TIGR03361">
    <property type="entry name" value="VI_Rhs_Vgr"/>
    <property type="match status" value="1"/>
</dbReference>
<dbReference type="Gene3D" id="2.40.50.230">
    <property type="entry name" value="Gp5 N-terminal domain"/>
    <property type="match status" value="1"/>
</dbReference>
<dbReference type="Pfam" id="PF13296">
    <property type="entry name" value="T6SS_Vgr"/>
    <property type="match status" value="1"/>
</dbReference>
<dbReference type="Pfam" id="PF05954">
    <property type="entry name" value="Phage_GPD"/>
    <property type="match status" value="1"/>
</dbReference>
<protein>
    <submittedName>
        <fullName evidence="6">Type VI secretion system tip protein VgrG</fullName>
    </submittedName>
</protein>
<dbReference type="InterPro" id="IPR006533">
    <property type="entry name" value="T6SS_Vgr_RhsGE"/>
</dbReference>
<dbReference type="Pfam" id="PF04717">
    <property type="entry name" value="Phage_base_V"/>
    <property type="match status" value="1"/>
</dbReference>
<feature type="coiled-coil region" evidence="2">
    <location>
        <begin position="563"/>
        <end position="618"/>
    </location>
</feature>
<feature type="domain" description="Gp5/Type VI secretion system Vgr protein OB-fold" evidence="3">
    <location>
        <begin position="412"/>
        <end position="477"/>
    </location>
</feature>
<name>A0A556SQB1_9GAMM</name>
<evidence type="ECO:0000313" key="7">
    <source>
        <dbReference type="Proteomes" id="UP000319483"/>
    </source>
</evidence>
<evidence type="ECO:0000259" key="4">
    <source>
        <dbReference type="Pfam" id="PF10106"/>
    </source>
</evidence>
<evidence type="ECO:0000256" key="2">
    <source>
        <dbReference type="SAM" id="Coils"/>
    </source>
</evidence>
<organism evidence="6 7">
    <name type="scientific">Gilliamella apicola</name>
    <dbReference type="NCBI Taxonomy" id="1196095"/>
    <lineage>
        <taxon>Bacteria</taxon>
        <taxon>Pseudomonadati</taxon>
        <taxon>Pseudomonadota</taxon>
        <taxon>Gammaproteobacteria</taxon>
        <taxon>Orbales</taxon>
        <taxon>Orbaceae</taxon>
        <taxon>Gilliamella</taxon>
    </lineage>
</organism>
<dbReference type="Gene3D" id="3.55.50.10">
    <property type="entry name" value="Baseplate protein-like domains"/>
    <property type="match status" value="1"/>
</dbReference>
<feature type="domain" description="Putative type VI secretion system Rhs element associated Vgr" evidence="5">
    <location>
        <begin position="498"/>
        <end position="597"/>
    </location>
</feature>
<dbReference type="EMBL" id="VMHM01000007">
    <property type="protein sequence ID" value="TSK03321.1"/>
    <property type="molecule type" value="Genomic_DNA"/>
</dbReference>
<dbReference type="SUPFAM" id="SSF69255">
    <property type="entry name" value="gp5 N-terminal domain-like"/>
    <property type="match status" value="1"/>
</dbReference>
<feature type="domain" description="DUF2345" evidence="4">
    <location>
        <begin position="618"/>
        <end position="764"/>
    </location>
</feature>
<reference evidence="6 7" key="1">
    <citation type="submission" date="2019-07" db="EMBL/GenBank/DDBJ databases">
        <title>Gilliamella genomes.</title>
        <authorList>
            <person name="Zheng H."/>
        </authorList>
    </citation>
    <scope>NUCLEOTIDE SEQUENCE [LARGE SCALE GENOMIC DNA]</scope>
    <source>
        <strain evidence="6 7">W8127</strain>
    </source>
</reference>
<sequence length="839" mass="94877">MEQLGDSLTSLSGHLSHNNYSLSVDGSDALSNISVVSIKGQERLNEPWQYQIDFTSEDKQISIASMLSQAASLTFHPNQSPLQVTQISSFDHVAKTRKLYGIITEFSLVSISEDEARYRVKLEPRMALLANHHQSAIFQNKSVIDVVDEVLRNHNFIGIDFRFELKETYPVREFITQWQESDLNFIQRLLADVGLYFYFETHPEHHCDVIVISDYEKGYADGGKVTIKQPSGLNDRLRYSVWDLQFSSKTKPSQVSVNDYNYRMSDSNLYSSDNSQPKDMTMRGEDYRYEEHHKTQGDIQTVESGNWYARIRHQHYVSEQFILTGQCNAYELIPGQLVIIEGCPIAEIKDGVVIVATECYGDRTESYQTRFTAIPYDALKPYRPAPLPWPQVSGTLPARVTSKDDDTYGYIDTQGRYRIKFNFDLKNWQKGEESLWVRLAKPYAGDTYGFHFPLIDSTEVAIAFTNGNPDRPYIAHAMHDSSHPDHVTTINKHRNVIRTPANNKLRMDDKRGQEHIKLATEYGKTQLNLGHLVDSEKTKRGEGFELRTDEWGAVRAAKGIFITADKQYQAQDLQLNMQEAKEQLDKTLDLVSALQDAVKHAEAELADLETQKKLIIESIEEFKQPSILMSSPKGIAQVTPESVQIAAGENIMLASHQHTDVSVLRKFTVAAGEMISLFAQKMGIKLIASHGKVDIQAQHDEMSLLAEKDLSISSQKGRTVISAQKELILTCGGAYIRLADGSIDIAAPDNVICHSATWQKTGPDSLSQMLNERQNTNYHFNSQLLWKNDNTPVKNQRVKIIRADGSEIDAMTDENGKLPKQFADFIEPITIVLVPQKDS</sequence>
<dbReference type="InterPro" id="IPR006531">
    <property type="entry name" value="Gp5/Vgr_OB"/>
</dbReference>
<evidence type="ECO:0000256" key="1">
    <source>
        <dbReference type="ARBA" id="ARBA00005558"/>
    </source>
</evidence>
<comment type="caution">
    <text evidence="6">The sequence shown here is derived from an EMBL/GenBank/DDBJ whole genome shotgun (WGS) entry which is preliminary data.</text>
</comment>
<comment type="similarity">
    <text evidence="1">Belongs to the VgrG protein family.</text>
</comment>
<dbReference type="NCBIfam" id="TIGR01646">
    <property type="entry name" value="vgr_GE"/>
    <property type="match status" value="1"/>
</dbReference>
<dbReference type="InterPro" id="IPR028244">
    <property type="entry name" value="T6SS_Rhs_Vgr_dom"/>
</dbReference>
<evidence type="ECO:0000259" key="3">
    <source>
        <dbReference type="Pfam" id="PF04717"/>
    </source>
</evidence>
<dbReference type="InterPro" id="IPR037026">
    <property type="entry name" value="Vgr_OB-fold_dom_sf"/>
</dbReference>
<evidence type="ECO:0000313" key="6">
    <source>
        <dbReference type="EMBL" id="TSK03321.1"/>
    </source>
</evidence>
<dbReference type="Pfam" id="PF10106">
    <property type="entry name" value="DUF2345"/>
    <property type="match status" value="1"/>
</dbReference>
<dbReference type="InterPro" id="IPR017847">
    <property type="entry name" value="T6SS_RhsGE_Vgr_subset"/>
</dbReference>
<dbReference type="Gene3D" id="2.30.110.50">
    <property type="match status" value="1"/>
</dbReference>
<evidence type="ECO:0000259" key="5">
    <source>
        <dbReference type="Pfam" id="PF13296"/>
    </source>
</evidence>